<name>A0A1J5JLW4_NEOTH</name>
<dbReference type="EMBL" id="MIHH01000031">
    <property type="protein sequence ID" value="OIQ07715.1"/>
    <property type="molecule type" value="Genomic_DNA"/>
</dbReference>
<comment type="caution">
    <text evidence="2">The sequence shown here is derived from an EMBL/GenBank/DDBJ whole genome shotgun (WGS) entry which is preliminary data.</text>
</comment>
<gene>
    <name evidence="2" type="ORF">MOOR_26690</name>
</gene>
<evidence type="ECO:0000256" key="1">
    <source>
        <dbReference type="SAM" id="Phobius"/>
    </source>
</evidence>
<keyword evidence="1" id="KW-1133">Transmembrane helix</keyword>
<dbReference type="RefSeq" id="WP_071521581.1">
    <property type="nucleotide sequence ID" value="NZ_CP136416.1"/>
</dbReference>
<feature type="transmembrane region" description="Helical" evidence="1">
    <location>
        <begin position="39"/>
        <end position="63"/>
    </location>
</feature>
<feature type="transmembrane region" description="Helical" evidence="1">
    <location>
        <begin position="262"/>
        <end position="283"/>
    </location>
</feature>
<dbReference type="AlphaFoldDB" id="A0A1J5JLW4"/>
<evidence type="ECO:0008006" key="4">
    <source>
        <dbReference type="Google" id="ProtNLM"/>
    </source>
</evidence>
<protein>
    <recommendedName>
        <fullName evidence="4">ABC-2 type transport system permease protein</fullName>
    </recommendedName>
</protein>
<dbReference type="InterPro" id="IPR031599">
    <property type="entry name" value="ABC_tran_2"/>
</dbReference>
<evidence type="ECO:0000313" key="3">
    <source>
        <dbReference type="Proteomes" id="UP000182743"/>
    </source>
</evidence>
<reference evidence="2 3" key="1">
    <citation type="submission" date="2016-08" db="EMBL/GenBank/DDBJ databases">
        <title>Genome-based comparison of Moorella thermoacetic strains.</title>
        <authorList>
            <person name="Poehlein A."/>
            <person name="Bengelsdorf F.R."/>
            <person name="Esser C."/>
            <person name="Duerre P."/>
            <person name="Daniel R."/>
        </authorList>
    </citation>
    <scope>NUCLEOTIDE SEQUENCE [LARGE SCALE GENOMIC DNA]</scope>
    <source>
        <strain evidence="2 3">DSM 11768</strain>
    </source>
</reference>
<feature type="transmembrane region" description="Helical" evidence="1">
    <location>
        <begin position="422"/>
        <end position="444"/>
    </location>
</feature>
<dbReference type="Pfam" id="PF16949">
    <property type="entry name" value="ABC_tran_2"/>
    <property type="match status" value="1"/>
</dbReference>
<organism evidence="2 3">
    <name type="scientific">Neomoorella thermoacetica</name>
    <name type="common">Clostridium thermoaceticum</name>
    <dbReference type="NCBI Taxonomy" id="1525"/>
    <lineage>
        <taxon>Bacteria</taxon>
        <taxon>Bacillati</taxon>
        <taxon>Bacillota</taxon>
        <taxon>Clostridia</taxon>
        <taxon>Neomoorellales</taxon>
        <taxon>Neomoorellaceae</taxon>
        <taxon>Neomoorella</taxon>
    </lineage>
</organism>
<keyword evidence="1" id="KW-0472">Membrane</keyword>
<feature type="transmembrane region" description="Helical" evidence="1">
    <location>
        <begin position="371"/>
        <end position="389"/>
    </location>
</feature>
<proteinExistence type="predicted"/>
<evidence type="ECO:0000313" key="2">
    <source>
        <dbReference type="EMBL" id="OIQ07715.1"/>
    </source>
</evidence>
<feature type="transmembrane region" description="Helical" evidence="1">
    <location>
        <begin position="492"/>
        <end position="515"/>
    </location>
</feature>
<keyword evidence="1" id="KW-0812">Transmembrane</keyword>
<feature type="transmembrane region" description="Helical" evidence="1">
    <location>
        <begin position="194"/>
        <end position="214"/>
    </location>
</feature>
<dbReference type="Proteomes" id="UP000182743">
    <property type="component" value="Unassembled WGS sequence"/>
</dbReference>
<feature type="transmembrane region" description="Helical" evidence="1">
    <location>
        <begin position="521"/>
        <end position="544"/>
    </location>
</feature>
<feature type="transmembrane region" description="Helical" evidence="1">
    <location>
        <begin position="450"/>
        <end position="472"/>
    </location>
</feature>
<feature type="transmembrane region" description="Helical" evidence="1">
    <location>
        <begin position="333"/>
        <end position="351"/>
    </location>
</feature>
<feature type="transmembrane region" description="Helical" evidence="1">
    <location>
        <begin position="124"/>
        <end position="149"/>
    </location>
</feature>
<feature type="transmembrane region" description="Helical" evidence="1">
    <location>
        <begin position="155"/>
        <end position="182"/>
    </location>
</feature>
<accession>A0A1J5JLW4</accession>
<sequence>MVTWRQRSPWQALLITILKINLRNTTGKRRLPGKGLVRLLLGVLVLLSFIPLEFLFFTFFFSLSRASLVAGQPALVPVLIVVAGQMVVLIFGMFYLMSAFYFSQDIGRMLHLPLRPRQLLGAKFLVVMLGELLTTTVIVVPGFLGYGLARGGGPAYWLMALLVWLLLPLLPLALDTIFTLALARVVNLSRQRDVLRVLGGLLGLVLATGIQFFSQRFAPGGPAYMPGNLEVFQGLAGRIGSIFPPALWAAGALAMPDRVTGWVNLSLLVALSLAVVGLTALFAERVYFRDLLAGQEVPARRRRQRPAPATLATAGVTAALWRRELKLFLRTPTYVMNGLVTTIIFPLMMVIPALSRGDTASWTLLSQQSHLAGWVALGGAGMVMFLNTINHVAPTAISREGKFIWLLRSLPVEPRLLVRVKLLFSLAFAVLGAVLVSGVLYLVLHLPPAYLAIIFLLGLLSSWPVAALGLVVDLSYPRLDWVDPQQAMKGNFNGLIAMVLALPLVLLLVLSAFLLSRLGQGYNRIVILLALELVLAGLAATRILEGMAEKRFRGMEQ</sequence>
<feature type="transmembrane region" description="Helical" evidence="1">
    <location>
        <begin position="75"/>
        <end position="103"/>
    </location>
</feature>